<evidence type="ECO:0000256" key="1">
    <source>
        <dbReference type="SAM" id="MobiDB-lite"/>
    </source>
</evidence>
<dbReference type="Pfam" id="PF20441">
    <property type="entry name" value="TerL_nuclease"/>
    <property type="match status" value="1"/>
</dbReference>
<dbReference type="PANTHER" id="PTHR41287">
    <property type="match status" value="1"/>
</dbReference>
<dbReference type="EMBL" id="LR796567">
    <property type="protein sequence ID" value="CAB4151304.1"/>
    <property type="molecule type" value="Genomic_DNA"/>
</dbReference>
<gene>
    <name evidence="4" type="ORF">UFOVP589_10</name>
</gene>
<dbReference type="GO" id="GO:0004519">
    <property type="term" value="F:endonuclease activity"/>
    <property type="evidence" value="ECO:0007669"/>
    <property type="project" value="InterPro"/>
</dbReference>
<evidence type="ECO:0000313" key="4">
    <source>
        <dbReference type="EMBL" id="CAB4151304.1"/>
    </source>
</evidence>
<dbReference type="Pfam" id="PF03354">
    <property type="entry name" value="TerL_ATPase"/>
    <property type="match status" value="1"/>
</dbReference>
<reference evidence="4" key="1">
    <citation type="submission" date="2020-04" db="EMBL/GenBank/DDBJ databases">
        <authorList>
            <person name="Chiriac C."/>
            <person name="Salcher M."/>
            <person name="Ghai R."/>
            <person name="Kavagutti S V."/>
        </authorList>
    </citation>
    <scope>NUCLEOTIDE SEQUENCE</scope>
</reference>
<evidence type="ECO:0000259" key="3">
    <source>
        <dbReference type="Pfam" id="PF20441"/>
    </source>
</evidence>
<evidence type="ECO:0000259" key="2">
    <source>
        <dbReference type="Pfam" id="PF03354"/>
    </source>
</evidence>
<protein>
    <submittedName>
        <fullName evidence="4">COG4626 Phage terminase-like protein, large subunit</fullName>
    </submittedName>
</protein>
<sequence length="574" mass="63676">MTHIVHQYAEQVMAGEISAGPHVRNQCRRHLADLKRKDIHFDETAADRAIGFFHNVLKLSEGQFEGVPFVLHISQAFIVGSIFGWKKPDGFRRFRRCYIEMGKGNGKSPLAGGIGLYGLMADGEAGAQIYAAAAKKEQAMILFQDAVKMVRQSPALEKRITPSGVNPVWNLAYISAGSFFRPISRDSGKSGSGPRPHFALCDEVHEHPDRGIMEMLERGFKFRNQPLMLMITNSGSDRNSVCWEEHQHACAVAAGDVQDDTTFAYVCALDEGDDPLNDPSCWSKVNPLLGIILKESYLQGVVDQAKAIPGKMNSILRLHFCVWTDADAAWISRKAWEMCEDPSMTLDDFAEKPCFIGLDLSATKDITGVAYVFPDGQTEDGRPKFALFARGYTPADTVDQREMMDKAPYSVWVRDGWLIAPPGKVIRYDHLAYDIVDAAAKFDVQAVSYDRWLIKTFENALDEIGGVLPLIEHPQGTNQRKDTPLWMPQSVNQFEDLILEKRIRIEINPALRSAVASACFWTSPAGLRRFEKQRATGRIDMALAATMAIGAAMGGEATKPPTSPWDDPTFTLGA</sequence>
<accession>A0A6J5MWL1</accession>
<dbReference type="InterPro" id="IPR005021">
    <property type="entry name" value="Terminase_largesu-like"/>
</dbReference>
<feature type="domain" description="Terminase large subunit-like ATPase" evidence="2">
    <location>
        <begin position="75"/>
        <end position="247"/>
    </location>
</feature>
<dbReference type="InterPro" id="IPR046462">
    <property type="entry name" value="TerL_nuclease"/>
</dbReference>
<name>A0A6J5MWL1_9CAUD</name>
<dbReference type="InterPro" id="IPR046461">
    <property type="entry name" value="TerL_ATPase"/>
</dbReference>
<feature type="region of interest" description="Disordered" evidence="1">
    <location>
        <begin position="554"/>
        <end position="574"/>
    </location>
</feature>
<dbReference type="InterPro" id="IPR027417">
    <property type="entry name" value="P-loop_NTPase"/>
</dbReference>
<proteinExistence type="predicted"/>
<organism evidence="4">
    <name type="scientific">uncultured Caudovirales phage</name>
    <dbReference type="NCBI Taxonomy" id="2100421"/>
    <lineage>
        <taxon>Viruses</taxon>
        <taxon>Duplodnaviria</taxon>
        <taxon>Heunggongvirae</taxon>
        <taxon>Uroviricota</taxon>
        <taxon>Caudoviricetes</taxon>
        <taxon>Peduoviridae</taxon>
        <taxon>Maltschvirus</taxon>
        <taxon>Maltschvirus maltsch</taxon>
    </lineage>
</organism>
<dbReference type="Gene3D" id="3.40.50.300">
    <property type="entry name" value="P-loop containing nucleotide triphosphate hydrolases"/>
    <property type="match status" value="1"/>
</dbReference>
<dbReference type="PANTHER" id="PTHR41287:SF1">
    <property type="entry name" value="PROTEIN YMFN"/>
    <property type="match status" value="1"/>
</dbReference>
<feature type="domain" description="Terminase large subunit-like endonuclease" evidence="3">
    <location>
        <begin position="257"/>
        <end position="556"/>
    </location>
</feature>